<dbReference type="AlphaFoldDB" id="A0A151K289"/>
<dbReference type="Pfam" id="PF00098">
    <property type="entry name" value="zf-CCHC"/>
    <property type="match status" value="1"/>
</dbReference>
<keyword evidence="5" id="KW-1185">Reference proteome</keyword>
<dbReference type="GO" id="GO:0003676">
    <property type="term" value="F:nucleic acid binding"/>
    <property type="evidence" value="ECO:0007669"/>
    <property type="project" value="InterPro"/>
</dbReference>
<accession>A0A151K289</accession>
<evidence type="ECO:0000256" key="2">
    <source>
        <dbReference type="SAM" id="MobiDB-lite"/>
    </source>
</evidence>
<keyword evidence="1" id="KW-0479">Metal-binding</keyword>
<dbReference type="Gene3D" id="4.10.60.10">
    <property type="entry name" value="Zinc finger, CCHC-type"/>
    <property type="match status" value="1"/>
</dbReference>
<evidence type="ECO:0000256" key="1">
    <source>
        <dbReference type="PROSITE-ProRule" id="PRU00047"/>
    </source>
</evidence>
<dbReference type="InterPro" id="IPR001878">
    <property type="entry name" value="Znf_CCHC"/>
</dbReference>
<keyword evidence="1" id="KW-0863">Zinc-finger</keyword>
<evidence type="ECO:0000313" key="5">
    <source>
        <dbReference type="Proteomes" id="UP000078542"/>
    </source>
</evidence>
<dbReference type="PANTHER" id="PTHR45823">
    <property type="entry name" value="T-SNARE COILED-COIL HOMOLOGY DOMAIN-CONTAINING PROTEIN"/>
    <property type="match status" value="1"/>
</dbReference>
<reference evidence="4 5" key="1">
    <citation type="submission" date="2016-03" db="EMBL/GenBank/DDBJ databases">
        <title>Cyphomyrmex costatus WGS genome.</title>
        <authorList>
            <person name="Nygaard S."/>
            <person name="Hu H."/>
            <person name="Boomsma J."/>
            <person name="Zhang G."/>
        </authorList>
    </citation>
    <scope>NUCLEOTIDE SEQUENCE [LARGE SCALE GENOMIC DNA]</scope>
    <source>
        <strain evidence="4">MS0001</strain>
        <tissue evidence="4">Whole body</tissue>
    </source>
</reference>
<dbReference type="SMART" id="SM00343">
    <property type="entry name" value="ZnF_C2HC"/>
    <property type="match status" value="1"/>
</dbReference>
<dbReference type="STRING" id="456900.A0A151K289"/>
<organism evidence="4 5">
    <name type="scientific">Cyphomyrmex costatus</name>
    <dbReference type="NCBI Taxonomy" id="456900"/>
    <lineage>
        <taxon>Eukaryota</taxon>
        <taxon>Metazoa</taxon>
        <taxon>Ecdysozoa</taxon>
        <taxon>Arthropoda</taxon>
        <taxon>Hexapoda</taxon>
        <taxon>Insecta</taxon>
        <taxon>Pterygota</taxon>
        <taxon>Neoptera</taxon>
        <taxon>Endopterygota</taxon>
        <taxon>Hymenoptera</taxon>
        <taxon>Apocrita</taxon>
        <taxon>Aculeata</taxon>
        <taxon>Formicoidea</taxon>
        <taxon>Formicidae</taxon>
        <taxon>Myrmicinae</taxon>
        <taxon>Cyphomyrmex</taxon>
    </lineage>
</organism>
<evidence type="ECO:0000259" key="3">
    <source>
        <dbReference type="PROSITE" id="PS50158"/>
    </source>
</evidence>
<keyword evidence="1" id="KW-0862">Zinc</keyword>
<dbReference type="SUPFAM" id="SSF57756">
    <property type="entry name" value="Retrovirus zinc finger-like domains"/>
    <property type="match status" value="1"/>
</dbReference>
<proteinExistence type="predicted"/>
<name>A0A151K289_9HYME</name>
<feature type="domain" description="CCHC-type" evidence="3">
    <location>
        <begin position="222"/>
        <end position="236"/>
    </location>
</feature>
<dbReference type="Proteomes" id="UP000078542">
    <property type="component" value="Unassembled WGS sequence"/>
</dbReference>
<comment type="caution">
    <text evidence="4">The sequence shown here is derived from an EMBL/GenBank/DDBJ whole genome shotgun (WGS) entry which is preliminary data.</text>
</comment>
<dbReference type="InterPro" id="IPR036875">
    <property type="entry name" value="Znf_CCHC_sf"/>
</dbReference>
<gene>
    <name evidence="4" type="ORF">ALC62_05960</name>
</gene>
<evidence type="ECO:0000313" key="4">
    <source>
        <dbReference type="EMBL" id="KYN50244.1"/>
    </source>
</evidence>
<sequence length="247" mass="28088">MSVKLKPDIFNGSVPLREFLSQFNLIACANHWDERTKTVVLISCLRGEARTVLEGIQNLEDLDFVALKTKLELRYGEAQSAQAYYTQFTNRKQKFGESAASLGSDIERLARLVYPELTDAVRDKFACAQFISALTDGFVKRTIQLEGITSLRFAIERAKTIRIIQENSFGHKKDFQNSKERRKESENGKEGENNKEKREKEDGKGKFSKNKNGVKFGNKRECWECGKEGHFRSECPGKAGTEMGNKE</sequence>
<dbReference type="PANTHER" id="PTHR45823:SF1">
    <property type="entry name" value="T-SNARE COILED-COIL HOMOLOGY DOMAIN-CONTAINING PROTEIN"/>
    <property type="match status" value="1"/>
</dbReference>
<dbReference type="GO" id="GO:0008270">
    <property type="term" value="F:zinc ion binding"/>
    <property type="evidence" value="ECO:0007669"/>
    <property type="project" value="UniProtKB-KW"/>
</dbReference>
<feature type="region of interest" description="Disordered" evidence="2">
    <location>
        <begin position="172"/>
        <end position="214"/>
    </location>
</feature>
<feature type="compositionally biased region" description="Basic and acidic residues" evidence="2">
    <location>
        <begin position="172"/>
        <end position="205"/>
    </location>
</feature>
<protein>
    <recommendedName>
        <fullName evidence="3">CCHC-type domain-containing protein</fullName>
    </recommendedName>
</protein>
<dbReference type="PROSITE" id="PS50158">
    <property type="entry name" value="ZF_CCHC"/>
    <property type="match status" value="1"/>
</dbReference>
<dbReference type="EMBL" id="LKEX01014660">
    <property type="protein sequence ID" value="KYN50244.1"/>
    <property type="molecule type" value="Genomic_DNA"/>
</dbReference>